<dbReference type="AlphaFoldDB" id="A0A654MB29"/>
<evidence type="ECO:0000313" key="2">
    <source>
        <dbReference type="Proteomes" id="UP000058925"/>
    </source>
</evidence>
<protein>
    <submittedName>
        <fullName evidence="1">Uncharacterized protein</fullName>
    </submittedName>
</protein>
<keyword evidence="2" id="KW-1185">Reference proteome</keyword>
<reference evidence="2" key="1">
    <citation type="submission" date="2015-10" db="EMBL/GenBank/DDBJ databases">
        <title>Niche specialization of a soil ammonia-oxidizing archaeon, Candidatus Nitrosocosmicus oleophilus.</title>
        <authorList>
            <person name="Jung M.-Y."/>
            <person name="Rhee S.-K."/>
        </authorList>
    </citation>
    <scope>NUCLEOTIDE SEQUENCE [LARGE SCALE GENOMIC DNA]</scope>
    <source>
        <strain evidence="2">MY3</strain>
    </source>
</reference>
<dbReference type="Proteomes" id="UP000058925">
    <property type="component" value="Chromosome"/>
</dbReference>
<evidence type="ECO:0000313" key="1">
    <source>
        <dbReference type="EMBL" id="ALI36682.1"/>
    </source>
</evidence>
<dbReference type="EMBL" id="CP012850">
    <property type="protein sequence ID" value="ALI36682.1"/>
    <property type="molecule type" value="Genomic_DNA"/>
</dbReference>
<sequence>MYLGVALDVNINDSKVYYMITSNEINNLFDDLTPDNLGSNDLTNNDSFDLLKDNGNISDLLY</sequence>
<accession>A0A654MB29</accession>
<name>A0A654MB29_9ARCH</name>
<dbReference type="RefSeq" id="WP_231100022.1">
    <property type="nucleotide sequence ID" value="NZ_CP012850.1"/>
</dbReference>
<dbReference type="GeneID" id="60422431"/>
<dbReference type="KEGG" id="taa:NMY3_02490"/>
<gene>
    <name evidence="1" type="ORF">NMY3_02490</name>
</gene>
<proteinExistence type="predicted"/>
<organism evidence="1 2">
    <name type="scientific">Candidatus Nitrosocosmicus oleophilus</name>
    <dbReference type="NCBI Taxonomy" id="1353260"/>
    <lineage>
        <taxon>Archaea</taxon>
        <taxon>Nitrososphaerota</taxon>
        <taxon>Nitrososphaeria</taxon>
        <taxon>Nitrososphaerales</taxon>
        <taxon>Nitrososphaeraceae</taxon>
        <taxon>Candidatus Nitrosocosmicus</taxon>
    </lineage>
</organism>